<comment type="caution">
    <text evidence="1">The sequence shown here is derived from an EMBL/GenBank/DDBJ whole genome shotgun (WGS) entry which is preliminary data.</text>
</comment>
<proteinExistence type="predicted"/>
<gene>
    <name evidence="1" type="ORF">UX05_C0001G0041</name>
</gene>
<accession>A0A0G1M5K7</accession>
<dbReference type="AlphaFoldDB" id="A0A0G1M5K7"/>
<dbReference type="EMBL" id="LCKS01000001">
    <property type="protein sequence ID" value="KKU03412.1"/>
    <property type="molecule type" value="Genomic_DNA"/>
</dbReference>
<reference evidence="1 2" key="1">
    <citation type="journal article" date="2015" name="Nature">
        <title>rRNA introns, odd ribosomes, and small enigmatic genomes across a large radiation of phyla.</title>
        <authorList>
            <person name="Brown C.T."/>
            <person name="Hug L.A."/>
            <person name="Thomas B.C."/>
            <person name="Sharon I."/>
            <person name="Castelle C.J."/>
            <person name="Singh A."/>
            <person name="Wilkins M.J."/>
            <person name="Williams K.H."/>
            <person name="Banfield J.F."/>
        </authorList>
    </citation>
    <scope>NUCLEOTIDE SEQUENCE [LARGE SCALE GENOMIC DNA]</scope>
</reference>
<organism evidence="1 2">
    <name type="scientific">Candidatus Amesbacteria bacterium GW2011_GWC2_45_19</name>
    <dbReference type="NCBI Taxonomy" id="1618366"/>
    <lineage>
        <taxon>Bacteria</taxon>
        <taxon>Candidatus Amesiibacteriota</taxon>
    </lineage>
</organism>
<name>A0A0G1M5K7_9BACT</name>
<evidence type="ECO:0000313" key="1">
    <source>
        <dbReference type="EMBL" id="KKU03412.1"/>
    </source>
</evidence>
<evidence type="ECO:0000313" key="2">
    <source>
        <dbReference type="Proteomes" id="UP000034264"/>
    </source>
</evidence>
<protein>
    <submittedName>
        <fullName evidence="1">Uncharacterized protein</fullName>
    </submittedName>
</protein>
<sequence>MKYIVLVLILIVGGLLLSSRFKTQEKKVAPLTVEVSPQDPSFSSQLWKFGVSLDTHSGDLNQDLVKIATLRDDKGKVYRPISWEGDPPGGHHRKGTLSFQSVNPKPAQIILQIEERKFIWDIK</sequence>
<dbReference type="Proteomes" id="UP000034264">
    <property type="component" value="Unassembled WGS sequence"/>
</dbReference>